<keyword evidence="10 11" id="KW-0998">Cell outer membrane</keyword>
<protein>
    <submittedName>
        <fullName evidence="16">Colicin I receptor</fullName>
    </submittedName>
</protein>
<dbReference type="GO" id="GO:0009279">
    <property type="term" value="C:cell outer membrane"/>
    <property type="evidence" value="ECO:0007669"/>
    <property type="project" value="UniProtKB-SubCell"/>
</dbReference>
<gene>
    <name evidence="16" type="primary">cirA_1</name>
    <name evidence="16" type="ORF">NCTC13350_04271</name>
</gene>
<feature type="chain" id="PRO_5016771847" evidence="13">
    <location>
        <begin position="20"/>
        <end position="689"/>
    </location>
</feature>
<dbReference type="SUPFAM" id="SSF56935">
    <property type="entry name" value="Porins"/>
    <property type="match status" value="1"/>
</dbReference>
<comment type="subcellular location">
    <subcellularLocation>
        <location evidence="1 11">Cell outer membrane</location>
        <topology evidence="1 11">Multi-pass membrane protein</topology>
    </subcellularLocation>
</comment>
<dbReference type="InterPro" id="IPR012910">
    <property type="entry name" value="Plug_dom"/>
</dbReference>
<evidence type="ECO:0000259" key="15">
    <source>
        <dbReference type="Pfam" id="PF07715"/>
    </source>
</evidence>
<evidence type="ECO:0000256" key="11">
    <source>
        <dbReference type="PROSITE-ProRule" id="PRU01360"/>
    </source>
</evidence>
<proteinExistence type="inferred from homology"/>
<dbReference type="Gene3D" id="2.40.170.20">
    <property type="entry name" value="TonB-dependent receptor, beta-barrel domain"/>
    <property type="match status" value="1"/>
</dbReference>
<accession>A0A379HJQ3</accession>
<keyword evidence="2 11" id="KW-0813">Transport</keyword>
<dbReference type="PANTHER" id="PTHR32552:SF81">
    <property type="entry name" value="TONB-DEPENDENT OUTER MEMBRANE RECEPTOR"/>
    <property type="match status" value="1"/>
</dbReference>
<organism evidence="16 17">
    <name type="scientific">Pannonibacter phragmitetus</name>
    <dbReference type="NCBI Taxonomy" id="121719"/>
    <lineage>
        <taxon>Bacteria</taxon>
        <taxon>Pseudomonadati</taxon>
        <taxon>Pseudomonadota</taxon>
        <taxon>Alphaproteobacteria</taxon>
        <taxon>Hyphomicrobiales</taxon>
        <taxon>Stappiaceae</taxon>
        <taxon>Pannonibacter</taxon>
    </lineage>
</organism>
<sequence length="689" mass="74001">MPRCQKLALMGTVCLQALALSLDGSLAQEAATATELATELERITITASKREQELGKADMSVTAVSGEELAAQGIATVEDLQKVFPGVSTGMRGNRVYSNVTVRGMSSPDYFNPTVQVYIDGVPQLPSVFAQPLGDVERVELLRGPQGTLYGANAYGGVINIITRRPDKNRYYIQGNISPNEPGTQAGGTIAVIPGSLFLDFAANYSYFSGDIDNATTGKDNVNIAGEGGGSATLRYAPEGGDFDGLISFAKQKLRSHEELYAFPGGVNSRTYESALYGPVPLLTRDVTTLSAQGNYRLGDVTLSSVSSYQKSDVARAFSAGPGTRYSWPQEEEMFSQELRLAYEGERFSGVGGLWYSHNDFMGWKDAISPWYGASTNNVVSDSFAAFGELTWHATSRLDITGGLRATHDRSEIDAFRADSYSTGMGFDFTRKASFSSVQPKLALGYQFTPDIRGFAVVSRGYKPGGFNHSISSTIDAASYNPESAWNFEAGVRSELLDGRASLAASVYHIRSSDKQIYVGQIGQQFIRNVGEAESTGIELEGTWRATNRLTLTGNAAFGKSQFTDFTDPYTGTSYDGNRIPYAPDFSGHLNVAFLLSGSIFGGALTANGAVHGFSQSYFDEANVAGQGAFATFDASLALAREDGFSGRLYVQNIADTSFRTSGYIGSGGTELATLGKGRTFGLTFRKEF</sequence>
<keyword evidence="5 11" id="KW-0812">Transmembrane</keyword>
<dbReference type="GO" id="GO:0006826">
    <property type="term" value="P:iron ion transport"/>
    <property type="evidence" value="ECO:0007669"/>
    <property type="project" value="UniProtKB-KW"/>
</dbReference>
<name>A0A379HJQ3_9HYPH</name>
<evidence type="ECO:0000256" key="9">
    <source>
        <dbReference type="ARBA" id="ARBA00023136"/>
    </source>
</evidence>
<evidence type="ECO:0000259" key="14">
    <source>
        <dbReference type="Pfam" id="PF00593"/>
    </source>
</evidence>
<dbReference type="Proteomes" id="UP000255000">
    <property type="component" value="Unassembled WGS sequence"/>
</dbReference>
<evidence type="ECO:0000256" key="6">
    <source>
        <dbReference type="ARBA" id="ARBA00023004"/>
    </source>
</evidence>
<dbReference type="InterPro" id="IPR000531">
    <property type="entry name" value="Beta-barrel_TonB"/>
</dbReference>
<keyword evidence="13" id="KW-0732">Signal</keyword>
<evidence type="ECO:0000256" key="4">
    <source>
        <dbReference type="ARBA" id="ARBA00022496"/>
    </source>
</evidence>
<evidence type="ECO:0000256" key="7">
    <source>
        <dbReference type="ARBA" id="ARBA00023065"/>
    </source>
</evidence>
<dbReference type="Pfam" id="PF00593">
    <property type="entry name" value="TonB_dep_Rec_b-barrel"/>
    <property type="match status" value="1"/>
</dbReference>
<evidence type="ECO:0000256" key="5">
    <source>
        <dbReference type="ARBA" id="ARBA00022692"/>
    </source>
</evidence>
<feature type="domain" description="TonB-dependent receptor plug" evidence="15">
    <location>
        <begin position="57"/>
        <end position="158"/>
    </location>
</feature>
<keyword evidence="16" id="KW-0675">Receptor</keyword>
<evidence type="ECO:0000313" key="16">
    <source>
        <dbReference type="EMBL" id="SUC82778.1"/>
    </source>
</evidence>
<feature type="domain" description="TonB-dependent receptor-like beta-barrel" evidence="14">
    <location>
        <begin position="272"/>
        <end position="654"/>
    </location>
</feature>
<evidence type="ECO:0000256" key="2">
    <source>
        <dbReference type="ARBA" id="ARBA00022448"/>
    </source>
</evidence>
<dbReference type="AlphaFoldDB" id="A0A379HJQ3"/>
<evidence type="ECO:0000313" key="17">
    <source>
        <dbReference type="Proteomes" id="UP000255000"/>
    </source>
</evidence>
<dbReference type="InterPro" id="IPR039426">
    <property type="entry name" value="TonB-dep_rcpt-like"/>
</dbReference>
<reference evidence="16 17" key="1">
    <citation type="submission" date="2018-06" db="EMBL/GenBank/DDBJ databases">
        <authorList>
            <consortium name="Pathogen Informatics"/>
            <person name="Doyle S."/>
        </authorList>
    </citation>
    <scope>NUCLEOTIDE SEQUENCE [LARGE SCALE GENOMIC DNA]</scope>
    <source>
        <strain evidence="16 17">NCTC13350</strain>
    </source>
</reference>
<feature type="signal peptide" evidence="13">
    <location>
        <begin position="1"/>
        <end position="19"/>
    </location>
</feature>
<evidence type="ECO:0000256" key="12">
    <source>
        <dbReference type="RuleBase" id="RU003357"/>
    </source>
</evidence>
<dbReference type="InterPro" id="IPR036942">
    <property type="entry name" value="Beta-barrel_TonB_sf"/>
</dbReference>
<evidence type="ECO:0000256" key="10">
    <source>
        <dbReference type="ARBA" id="ARBA00023237"/>
    </source>
</evidence>
<dbReference type="Pfam" id="PF07715">
    <property type="entry name" value="Plug"/>
    <property type="match status" value="1"/>
</dbReference>
<keyword evidence="7" id="KW-0406">Ion transport</keyword>
<keyword evidence="8 12" id="KW-0798">TonB box</keyword>
<comment type="similarity">
    <text evidence="11 12">Belongs to the TonB-dependent receptor family.</text>
</comment>
<evidence type="ECO:0000256" key="8">
    <source>
        <dbReference type="ARBA" id="ARBA00023077"/>
    </source>
</evidence>
<evidence type="ECO:0000256" key="1">
    <source>
        <dbReference type="ARBA" id="ARBA00004571"/>
    </source>
</evidence>
<dbReference type="PANTHER" id="PTHR32552">
    <property type="entry name" value="FERRICHROME IRON RECEPTOR-RELATED"/>
    <property type="match status" value="1"/>
</dbReference>
<dbReference type="PROSITE" id="PS52016">
    <property type="entry name" value="TONB_DEPENDENT_REC_3"/>
    <property type="match status" value="1"/>
</dbReference>
<keyword evidence="3 11" id="KW-1134">Transmembrane beta strand</keyword>
<evidence type="ECO:0000256" key="3">
    <source>
        <dbReference type="ARBA" id="ARBA00022452"/>
    </source>
</evidence>
<keyword evidence="9 11" id="KW-0472">Membrane</keyword>
<keyword evidence="6" id="KW-0408">Iron</keyword>
<keyword evidence="4" id="KW-0410">Iron transport</keyword>
<dbReference type="EMBL" id="UGSK01000002">
    <property type="protein sequence ID" value="SUC82778.1"/>
    <property type="molecule type" value="Genomic_DNA"/>
</dbReference>
<evidence type="ECO:0000256" key="13">
    <source>
        <dbReference type="SAM" id="SignalP"/>
    </source>
</evidence>